<proteinExistence type="predicted"/>
<sequence length="274" mass="29414">MDVGIHFLNFTNPGGDAVIAPLLADTAKAADDAGFALFTVMDHFFQMERVWPAENPMLEGYTALGYVAALTSRIELATLVTGVTYRHPGLLAKTVTTLDVLSGGRAILGLGAAWYEREHNGLGVPFPPLKERFERLEETLRICLQMWSDDDGAYAGRHYTLAETLNRPRSLQRPRPQILVGATASRRRCGSSRSTRTPATSRSATSTRSATRSAYCGATVTGRAATSATSGSPCRALSTRSRTRTASCAAPRSWPRSACGTCTCGYSSPTRSAS</sequence>
<feature type="domain" description="Luciferase-like" evidence="6">
    <location>
        <begin position="23"/>
        <end position="183"/>
    </location>
</feature>
<dbReference type="EMBL" id="AP022870">
    <property type="protein sequence ID" value="BCB77847.1"/>
    <property type="molecule type" value="Genomic_DNA"/>
</dbReference>
<dbReference type="PANTHER" id="PTHR42847:SF8">
    <property type="entry name" value="CONSERVED PROTEIN"/>
    <property type="match status" value="1"/>
</dbReference>
<evidence type="ECO:0000313" key="7">
    <source>
        <dbReference type="EMBL" id="BCB77847.1"/>
    </source>
</evidence>
<dbReference type="InterPro" id="IPR019952">
    <property type="entry name" value="F420_OxRdatse_Rv1855c_pred"/>
</dbReference>
<evidence type="ECO:0000313" key="8">
    <source>
        <dbReference type="Proteomes" id="UP000502508"/>
    </source>
</evidence>
<keyword evidence="2" id="KW-0288">FMN</keyword>
<feature type="region of interest" description="Disordered" evidence="5">
    <location>
        <begin position="171"/>
        <end position="210"/>
    </location>
</feature>
<reference evidence="7 8" key="2">
    <citation type="submission" date="2020-03" db="EMBL/GenBank/DDBJ databases">
        <authorList>
            <person name="Ichikawa N."/>
            <person name="Kimura A."/>
            <person name="Kitahashi Y."/>
            <person name="Uohara A."/>
        </authorList>
    </citation>
    <scope>NUCLEOTIDE SEQUENCE [LARGE SCALE GENOMIC DNA]</scope>
    <source>
        <strain evidence="7 8">NBRC 107702</strain>
    </source>
</reference>
<dbReference type="PANTHER" id="PTHR42847">
    <property type="entry name" value="ALKANESULFONATE MONOOXYGENASE"/>
    <property type="match status" value="1"/>
</dbReference>
<evidence type="ECO:0000256" key="1">
    <source>
        <dbReference type="ARBA" id="ARBA00022630"/>
    </source>
</evidence>
<organism evidence="7 8">
    <name type="scientific">Phytohabitans flavus</name>
    <dbReference type="NCBI Taxonomy" id="1076124"/>
    <lineage>
        <taxon>Bacteria</taxon>
        <taxon>Bacillati</taxon>
        <taxon>Actinomycetota</taxon>
        <taxon>Actinomycetes</taxon>
        <taxon>Micromonosporales</taxon>
        <taxon>Micromonosporaceae</taxon>
    </lineage>
</organism>
<name>A0A6F8XVM9_9ACTN</name>
<evidence type="ECO:0000259" key="6">
    <source>
        <dbReference type="Pfam" id="PF00296"/>
    </source>
</evidence>
<dbReference type="RefSeq" id="WP_232071664.1">
    <property type="nucleotide sequence ID" value="NZ_AP022870.1"/>
</dbReference>
<gene>
    <name evidence="7" type="ORF">Pflav_042570</name>
</gene>
<dbReference type="InterPro" id="IPR036661">
    <property type="entry name" value="Luciferase-like_sf"/>
</dbReference>
<dbReference type="GO" id="GO:0046306">
    <property type="term" value="P:alkanesulfonate catabolic process"/>
    <property type="evidence" value="ECO:0007669"/>
    <property type="project" value="TreeGrafter"/>
</dbReference>
<dbReference type="InterPro" id="IPR050172">
    <property type="entry name" value="SsuD_RutA_monooxygenase"/>
</dbReference>
<dbReference type="KEGG" id="pfla:Pflav_042570"/>
<dbReference type="SUPFAM" id="SSF51679">
    <property type="entry name" value="Bacterial luciferase-like"/>
    <property type="match status" value="1"/>
</dbReference>
<dbReference type="NCBIfam" id="TIGR03560">
    <property type="entry name" value="F420_Rv1855c"/>
    <property type="match status" value="1"/>
</dbReference>
<dbReference type="InterPro" id="IPR011251">
    <property type="entry name" value="Luciferase-like_dom"/>
</dbReference>
<reference evidence="7 8" key="1">
    <citation type="submission" date="2020-03" db="EMBL/GenBank/DDBJ databases">
        <title>Whole genome shotgun sequence of Phytohabitans flavus NBRC 107702.</title>
        <authorList>
            <person name="Komaki H."/>
            <person name="Tamura T."/>
        </authorList>
    </citation>
    <scope>NUCLEOTIDE SEQUENCE [LARGE SCALE GENOMIC DNA]</scope>
    <source>
        <strain evidence="7 8">NBRC 107702</strain>
    </source>
</reference>
<keyword evidence="4" id="KW-0503">Monooxygenase</keyword>
<dbReference type="Gene3D" id="3.20.20.30">
    <property type="entry name" value="Luciferase-like domain"/>
    <property type="match status" value="1"/>
</dbReference>
<protein>
    <recommendedName>
        <fullName evidence="6">Luciferase-like domain-containing protein</fullName>
    </recommendedName>
</protein>
<dbReference type="AlphaFoldDB" id="A0A6F8XVM9"/>
<keyword evidence="8" id="KW-1185">Reference proteome</keyword>
<keyword evidence="3" id="KW-0560">Oxidoreductase</keyword>
<keyword evidence="1" id="KW-0285">Flavoprotein</keyword>
<evidence type="ECO:0000256" key="2">
    <source>
        <dbReference type="ARBA" id="ARBA00022643"/>
    </source>
</evidence>
<evidence type="ECO:0000256" key="5">
    <source>
        <dbReference type="SAM" id="MobiDB-lite"/>
    </source>
</evidence>
<evidence type="ECO:0000256" key="4">
    <source>
        <dbReference type="ARBA" id="ARBA00023033"/>
    </source>
</evidence>
<dbReference type="Pfam" id="PF00296">
    <property type="entry name" value="Bac_luciferase"/>
    <property type="match status" value="1"/>
</dbReference>
<evidence type="ECO:0000256" key="3">
    <source>
        <dbReference type="ARBA" id="ARBA00023002"/>
    </source>
</evidence>
<accession>A0A6F8XVM9</accession>
<dbReference type="Proteomes" id="UP000502508">
    <property type="component" value="Chromosome"/>
</dbReference>
<dbReference type="GO" id="GO:0008726">
    <property type="term" value="F:alkanesulfonate monooxygenase activity"/>
    <property type="evidence" value="ECO:0007669"/>
    <property type="project" value="TreeGrafter"/>
</dbReference>
<feature type="compositionally biased region" description="Low complexity" evidence="5">
    <location>
        <begin position="191"/>
        <end position="210"/>
    </location>
</feature>